<protein>
    <submittedName>
        <fullName evidence="3">Uncharacterized protein</fullName>
    </submittedName>
</protein>
<dbReference type="Proteomes" id="UP000533953">
    <property type="component" value="Unassembled WGS sequence"/>
</dbReference>
<feature type="transmembrane region" description="Helical" evidence="1">
    <location>
        <begin position="7"/>
        <end position="29"/>
    </location>
</feature>
<name>A0A7X1CB53_9LIST</name>
<organism evidence="3 4">
    <name type="scientific">Listeria booriae</name>
    <dbReference type="NCBI Taxonomy" id="1552123"/>
    <lineage>
        <taxon>Bacteria</taxon>
        <taxon>Bacillati</taxon>
        <taxon>Bacillota</taxon>
        <taxon>Bacilli</taxon>
        <taxon>Bacillales</taxon>
        <taxon>Listeriaceae</taxon>
        <taxon>Listeria</taxon>
    </lineage>
</organism>
<dbReference type="AlphaFoldDB" id="A0A7X1CB53"/>
<sequence>MDWLRNLGMIVLTGVTIIVGIVTLGWGLWDVGNGLWGSNKEFRKVIIGIAIGAVGAIILGWGAPACLEFFKNAGQQIPLR</sequence>
<evidence type="ECO:0000256" key="1">
    <source>
        <dbReference type="SAM" id="Phobius"/>
    </source>
</evidence>
<keyword evidence="1" id="KW-0812">Transmembrane</keyword>
<evidence type="ECO:0000313" key="2">
    <source>
        <dbReference type="EMBL" id="MBC1490999.1"/>
    </source>
</evidence>
<feature type="transmembrane region" description="Helical" evidence="1">
    <location>
        <begin position="45"/>
        <end position="70"/>
    </location>
</feature>
<accession>A0A7X1CB53</accession>
<proteinExistence type="predicted"/>
<keyword evidence="1" id="KW-1133">Transmembrane helix</keyword>
<dbReference type="RefSeq" id="WP_185416921.1">
    <property type="nucleotide sequence ID" value="NZ_JAARQU010000004.1"/>
</dbReference>
<dbReference type="EMBL" id="JAASTX010000004">
    <property type="protein sequence ID" value="MBC1490999.1"/>
    <property type="molecule type" value="Genomic_DNA"/>
</dbReference>
<dbReference type="EMBL" id="JAASTX010000004">
    <property type="protein sequence ID" value="MBC1491086.1"/>
    <property type="molecule type" value="Genomic_DNA"/>
</dbReference>
<evidence type="ECO:0000313" key="4">
    <source>
        <dbReference type="Proteomes" id="UP000533953"/>
    </source>
</evidence>
<comment type="caution">
    <text evidence="3">The sequence shown here is derived from an EMBL/GenBank/DDBJ whole genome shotgun (WGS) entry which is preliminary data.</text>
</comment>
<gene>
    <name evidence="2" type="ORF">HCI99_04090</name>
    <name evidence="3" type="ORF">HCI99_04545</name>
</gene>
<evidence type="ECO:0000313" key="3">
    <source>
        <dbReference type="EMBL" id="MBC1491086.1"/>
    </source>
</evidence>
<keyword evidence="1" id="KW-0472">Membrane</keyword>
<reference evidence="3 4" key="1">
    <citation type="submission" date="2020-03" db="EMBL/GenBank/DDBJ databases">
        <title>Soil Listeria distribution.</title>
        <authorList>
            <person name="Liao J."/>
            <person name="Wiedmann M."/>
        </authorList>
    </citation>
    <scope>NUCLEOTIDE SEQUENCE [LARGE SCALE GENOMIC DNA]</scope>
    <source>
        <strain evidence="3 4">FSL L7-1547</strain>
    </source>
</reference>